<evidence type="ECO:0000313" key="2">
    <source>
        <dbReference type="Proteomes" id="UP000831068"/>
    </source>
</evidence>
<evidence type="ECO:0000313" key="1">
    <source>
        <dbReference type="EMBL" id="UOE37043.1"/>
    </source>
</evidence>
<dbReference type="RefSeq" id="WP_243575554.1">
    <property type="nucleotide sequence ID" value="NZ_CP094529.1"/>
</dbReference>
<organism evidence="1 2">
    <name type="scientific">Chryseobacterium oryzae</name>
    <dbReference type="NCBI Taxonomy" id="2929799"/>
    <lineage>
        <taxon>Bacteria</taxon>
        <taxon>Pseudomonadati</taxon>
        <taxon>Bacteroidota</taxon>
        <taxon>Flavobacteriia</taxon>
        <taxon>Flavobacteriales</taxon>
        <taxon>Weeksellaceae</taxon>
        <taxon>Chryseobacterium group</taxon>
        <taxon>Chryseobacterium</taxon>
    </lineage>
</organism>
<reference evidence="1 2" key="1">
    <citation type="submission" date="2022-03" db="EMBL/GenBank/DDBJ databases">
        <title>Chryseobacterium sp. isolated from the Andong Sikhe.</title>
        <authorList>
            <person name="Won M."/>
            <person name="Kim S.-J."/>
            <person name="Kwon S.-W."/>
        </authorList>
    </citation>
    <scope>NUCLEOTIDE SEQUENCE [LARGE SCALE GENOMIC DNA]</scope>
    <source>
        <strain evidence="1 2">ADR-1</strain>
    </source>
</reference>
<keyword evidence="2" id="KW-1185">Reference proteome</keyword>
<name>A0ABY4BD16_9FLAO</name>
<sequence>MISRVLMLLSILLLTCSCKKDCYTAPEKVVFELVNSSGQNLLENGTLTTVGISDSDGVGVQITKTNDFKIVLERVGSFNGTKNYKLYNTIKIAEFSIKSSPVTDDCDGFKIDEIKFDNVSYTKENGYYKVVLE</sequence>
<accession>A0ABY4BD16</accession>
<dbReference type="EMBL" id="CP094529">
    <property type="protein sequence ID" value="UOE37043.1"/>
    <property type="molecule type" value="Genomic_DNA"/>
</dbReference>
<gene>
    <name evidence="1" type="ORF">MTP08_08155</name>
</gene>
<proteinExistence type="predicted"/>
<evidence type="ECO:0008006" key="3">
    <source>
        <dbReference type="Google" id="ProtNLM"/>
    </source>
</evidence>
<dbReference type="PROSITE" id="PS51257">
    <property type="entry name" value="PROKAR_LIPOPROTEIN"/>
    <property type="match status" value="1"/>
</dbReference>
<dbReference type="Proteomes" id="UP000831068">
    <property type="component" value="Chromosome"/>
</dbReference>
<protein>
    <recommendedName>
        <fullName evidence="3">Lipoprotein</fullName>
    </recommendedName>
</protein>